<dbReference type="Pfam" id="PF06805">
    <property type="entry name" value="Lambda_tail_I"/>
    <property type="match status" value="1"/>
</dbReference>
<evidence type="ECO:0000313" key="3">
    <source>
        <dbReference type="Proteomes" id="UP000572540"/>
    </source>
</evidence>
<sequence length="193" mass="20507">MTEKVRTIRLYGRLGAMFGRVHRLVVSSPAQAVRALCIMVPGFERELMQSRDKGISYAVFADKRNLTYEELRYPSGRSDIRIAPILQGSKQAGLFQTVLGAVMAAVGYYFGWTGVGAIVGNMGVAMMAGGMQQLLAPSPKGLSSKDSAANSASYVFNGPVNTEAQGGCVPLLYGELEIGSAVGSAGIYAEDQQ</sequence>
<dbReference type="Proteomes" id="UP000572540">
    <property type="component" value="Unassembled WGS sequence"/>
</dbReference>
<comment type="caution">
    <text evidence="2">The sequence shown here is derived from an EMBL/GenBank/DDBJ whole genome shotgun (WGS) entry which is preliminary data.</text>
</comment>
<keyword evidence="1" id="KW-0812">Transmembrane</keyword>
<proteinExistence type="predicted"/>
<feature type="transmembrane region" description="Helical" evidence="1">
    <location>
        <begin position="92"/>
        <end position="111"/>
    </location>
</feature>
<evidence type="ECO:0000256" key="1">
    <source>
        <dbReference type="SAM" id="Phobius"/>
    </source>
</evidence>
<dbReference type="EMBL" id="JACCAU010000001">
    <property type="protein sequence ID" value="NYH13422.1"/>
    <property type="molecule type" value="Genomic_DNA"/>
</dbReference>
<keyword evidence="1" id="KW-1133">Transmembrane helix</keyword>
<organism evidence="2 3">
    <name type="scientific">Paraburkholderia bryophila</name>
    <dbReference type="NCBI Taxonomy" id="420952"/>
    <lineage>
        <taxon>Bacteria</taxon>
        <taxon>Pseudomonadati</taxon>
        <taxon>Pseudomonadota</taxon>
        <taxon>Betaproteobacteria</taxon>
        <taxon>Burkholderiales</taxon>
        <taxon>Burkholderiaceae</taxon>
        <taxon>Paraburkholderia</taxon>
    </lineage>
</organism>
<dbReference type="InterPro" id="IPR010654">
    <property type="entry name" value="Phage_lambda_tail_I"/>
</dbReference>
<gene>
    <name evidence="2" type="ORF">GGD41_000650</name>
</gene>
<dbReference type="RefSeq" id="WP_179703430.1">
    <property type="nucleotide sequence ID" value="NZ_JACCAU010000001.1"/>
</dbReference>
<accession>A0A7Y9W354</accession>
<dbReference type="AlphaFoldDB" id="A0A7Y9W354"/>
<name>A0A7Y9W354_9BURK</name>
<protein>
    <submittedName>
        <fullName evidence="2">Putative phage tail protein</fullName>
    </submittedName>
</protein>
<keyword evidence="1" id="KW-0472">Membrane</keyword>
<reference evidence="2 3" key="1">
    <citation type="submission" date="2020-07" db="EMBL/GenBank/DDBJ databases">
        <title>Exploring microbial biodiversity for novel pathways involved in the catabolism of aromatic compounds derived from lignin.</title>
        <authorList>
            <person name="Elkins J."/>
        </authorList>
    </citation>
    <scope>NUCLEOTIDE SEQUENCE [LARGE SCALE GENOMIC DNA]</scope>
    <source>
        <strain evidence="2 3">H2C3B</strain>
    </source>
</reference>
<evidence type="ECO:0000313" key="2">
    <source>
        <dbReference type="EMBL" id="NYH13422.1"/>
    </source>
</evidence>